<keyword evidence="3" id="KW-1185">Reference proteome</keyword>
<gene>
    <name evidence="2" type="ORF">TIFTF001_007081</name>
</gene>
<name>A0AA87ZPA0_FICCA</name>
<evidence type="ECO:0000313" key="3">
    <source>
        <dbReference type="Proteomes" id="UP001187192"/>
    </source>
</evidence>
<evidence type="ECO:0000256" key="1">
    <source>
        <dbReference type="SAM" id="SignalP"/>
    </source>
</evidence>
<feature type="signal peptide" evidence="1">
    <location>
        <begin position="1"/>
        <end position="23"/>
    </location>
</feature>
<dbReference type="AlphaFoldDB" id="A0AA87ZPA0"/>
<evidence type="ECO:0000313" key="2">
    <source>
        <dbReference type="EMBL" id="GMN37757.1"/>
    </source>
</evidence>
<accession>A0AA87ZPA0</accession>
<protein>
    <submittedName>
        <fullName evidence="2">Uncharacterized protein</fullName>
    </submittedName>
</protein>
<sequence length="86" mass="9240">MRSGAVLLLLLLLLCFFSYGTEARAWNTMTLAGSWKGIEAGSVVRFAAIKHSGPSPSGPGHRFEDNNGRRLVRIKDSVSGRGAGHK</sequence>
<keyword evidence="1" id="KW-0732">Signal</keyword>
<dbReference type="Gramene" id="FCD_00009577-RA">
    <property type="protein sequence ID" value="FCD_00009577-RA:cds"/>
    <property type="gene ID" value="FCD_00009577"/>
</dbReference>
<comment type="caution">
    <text evidence="2">The sequence shown here is derived from an EMBL/GenBank/DDBJ whole genome shotgun (WGS) entry which is preliminary data.</text>
</comment>
<organism evidence="2 3">
    <name type="scientific">Ficus carica</name>
    <name type="common">Common fig</name>
    <dbReference type="NCBI Taxonomy" id="3494"/>
    <lineage>
        <taxon>Eukaryota</taxon>
        <taxon>Viridiplantae</taxon>
        <taxon>Streptophyta</taxon>
        <taxon>Embryophyta</taxon>
        <taxon>Tracheophyta</taxon>
        <taxon>Spermatophyta</taxon>
        <taxon>Magnoliopsida</taxon>
        <taxon>eudicotyledons</taxon>
        <taxon>Gunneridae</taxon>
        <taxon>Pentapetalae</taxon>
        <taxon>rosids</taxon>
        <taxon>fabids</taxon>
        <taxon>Rosales</taxon>
        <taxon>Moraceae</taxon>
        <taxon>Ficeae</taxon>
        <taxon>Ficus</taxon>
    </lineage>
</organism>
<reference evidence="2" key="1">
    <citation type="submission" date="2023-07" db="EMBL/GenBank/DDBJ databases">
        <title>draft genome sequence of fig (Ficus carica).</title>
        <authorList>
            <person name="Takahashi T."/>
            <person name="Nishimura K."/>
        </authorList>
    </citation>
    <scope>NUCLEOTIDE SEQUENCE</scope>
</reference>
<dbReference type="Proteomes" id="UP001187192">
    <property type="component" value="Unassembled WGS sequence"/>
</dbReference>
<dbReference type="EMBL" id="BTGU01000007">
    <property type="protein sequence ID" value="GMN37757.1"/>
    <property type="molecule type" value="Genomic_DNA"/>
</dbReference>
<feature type="chain" id="PRO_5041650382" evidence="1">
    <location>
        <begin position="24"/>
        <end position="86"/>
    </location>
</feature>
<proteinExistence type="predicted"/>